<accession>A0A5N6P1E1</accession>
<dbReference type="OrthoDB" id="1746852at2759"/>
<proteinExistence type="predicted"/>
<feature type="region of interest" description="Disordered" evidence="1">
    <location>
        <begin position="26"/>
        <end position="52"/>
    </location>
</feature>
<dbReference type="PANTHER" id="PTHR33240">
    <property type="entry name" value="OS08G0508500 PROTEIN"/>
    <property type="match status" value="1"/>
</dbReference>
<gene>
    <name evidence="2" type="ORF">E3N88_13988</name>
</gene>
<dbReference type="EMBL" id="SZYD01000007">
    <property type="protein sequence ID" value="KAD5802628.1"/>
    <property type="molecule type" value="Genomic_DNA"/>
</dbReference>
<evidence type="ECO:0000256" key="1">
    <source>
        <dbReference type="SAM" id="MobiDB-lite"/>
    </source>
</evidence>
<evidence type="ECO:0000313" key="3">
    <source>
        <dbReference type="Proteomes" id="UP000326396"/>
    </source>
</evidence>
<name>A0A5N6P1E1_9ASTR</name>
<comment type="caution">
    <text evidence="2">The sequence shown here is derived from an EMBL/GenBank/DDBJ whole genome shotgun (WGS) entry which is preliminary data.</text>
</comment>
<sequence length="526" mass="59831">MSISGNPGSGLLSFSFAPPSHQATTATMVHTGEPPTISTRRRDGEEVESSSFDHTIPRVSVQPANIVPLVIPFSSGVTATSSLAFPYGNHTGDNKSLDAGRKLWNNSDDTIHLIMEEFIVWYNLESLQINGTIEALKVAGFIHGQRRMSNKKNRSRPARNGKVERLRKKGRNTQAPLTQIVRKSSVEAGGRPAYYHRDSGRYTPYTPREVSVVDEMKDERHETYPMLIKTPSEIWRTKGLKWEQPRPLKDNPARDISKYCDYHRMHDHDTNDCWHLKKQIEKFHSNGELKHLIAHKKGEKALKEGEKTDGKVIHEIYAIGGENEGVRLSRKRCAETRISWICTPLTVPTNDGFYSTRSFNITTLVGKYKMRRIFINTGSSSDILYEHTFRRMSWEDQQAMERVDYPVMGFSGERVKPMGKISLPVTIGKGRKQRVINLTFLIIKADTKHNAILGRTALGLLAAWVSTAQGAIVFPTLGGQMCTYRKVVEHQLRIHPYKRPVVQSRRNMKKEEEWMIAKEVRALREA</sequence>
<organism evidence="2 3">
    <name type="scientific">Mikania micrantha</name>
    <name type="common">bitter vine</name>
    <dbReference type="NCBI Taxonomy" id="192012"/>
    <lineage>
        <taxon>Eukaryota</taxon>
        <taxon>Viridiplantae</taxon>
        <taxon>Streptophyta</taxon>
        <taxon>Embryophyta</taxon>
        <taxon>Tracheophyta</taxon>
        <taxon>Spermatophyta</taxon>
        <taxon>Magnoliopsida</taxon>
        <taxon>eudicotyledons</taxon>
        <taxon>Gunneridae</taxon>
        <taxon>Pentapetalae</taxon>
        <taxon>asterids</taxon>
        <taxon>campanulids</taxon>
        <taxon>Asterales</taxon>
        <taxon>Asteraceae</taxon>
        <taxon>Asteroideae</taxon>
        <taxon>Heliantheae alliance</taxon>
        <taxon>Eupatorieae</taxon>
        <taxon>Mikania</taxon>
    </lineage>
</organism>
<dbReference type="PANTHER" id="PTHR33240:SF15">
    <property type="entry name" value="GAG-PRO-LIKE PROTEIN"/>
    <property type="match status" value="1"/>
</dbReference>
<dbReference type="AlphaFoldDB" id="A0A5N6P1E1"/>
<protein>
    <submittedName>
        <fullName evidence="2">Uncharacterized protein</fullName>
    </submittedName>
</protein>
<evidence type="ECO:0000313" key="2">
    <source>
        <dbReference type="EMBL" id="KAD5802628.1"/>
    </source>
</evidence>
<keyword evidence="3" id="KW-1185">Reference proteome</keyword>
<dbReference type="Proteomes" id="UP000326396">
    <property type="component" value="Linkage Group LG15"/>
</dbReference>
<reference evidence="2 3" key="1">
    <citation type="submission" date="2019-05" db="EMBL/GenBank/DDBJ databases">
        <title>Mikania micrantha, genome provides insights into the molecular mechanism of rapid growth.</title>
        <authorList>
            <person name="Liu B."/>
        </authorList>
    </citation>
    <scope>NUCLEOTIDE SEQUENCE [LARGE SCALE GENOMIC DNA]</scope>
    <source>
        <strain evidence="2">NLD-2019</strain>
        <tissue evidence="2">Leaf</tissue>
    </source>
</reference>